<feature type="domain" description="HTH araC/xylS-type" evidence="2">
    <location>
        <begin position="183"/>
        <end position="283"/>
    </location>
</feature>
<proteinExistence type="predicted"/>
<dbReference type="GO" id="GO:0003700">
    <property type="term" value="F:DNA-binding transcription factor activity"/>
    <property type="evidence" value="ECO:0007669"/>
    <property type="project" value="InterPro"/>
</dbReference>
<accession>A0A2T4YSC2</accession>
<evidence type="ECO:0000256" key="1">
    <source>
        <dbReference type="SAM" id="MobiDB-lite"/>
    </source>
</evidence>
<evidence type="ECO:0000259" key="2">
    <source>
        <dbReference type="PROSITE" id="PS01124"/>
    </source>
</evidence>
<protein>
    <submittedName>
        <fullName evidence="3">AraC family transcriptional regulator</fullName>
    </submittedName>
</protein>
<dbReference type="EMBL" id="PZZN01000001">
    <property type="protein sequence ID" value="PTM46705.1"/>
    <property type="molecule type" value="Genomic_DNA"/>
</dbReference>
<reference evidence="3 4" key="1">
    <citation type="submission" date="2018-04" db="EMBL/GenBank/DDBJ databases">
        <title>Genomic Encyclopedia of Type Strains, Phase III (KMG-III): the genomes of soil and plant-associated and newly described type strains.</title>
        <authorList>
            <person name="Whitman W."/>
        </authorList>
    </citation>
    <scope>NUCLEOTIDE SEQUENCE [LARGE SCALE GENOMIC DNA]</scope>
    <source>
        <strain evidence="3 4">NW12</strain>
    </source>
</reference>
<dbReference type="RefSeq" id="WP_167396663.1">
    <property type="nucleotide sequence ID" value="NZ_PZZN01000001.1"/>
</dbReference>
<dbReference type="PROSITE" id="PS01124">
    <property type="entry name" value="HTH_ARAC_FAMILY_2"/>
    <property type="match status" value="1"/>
</dbReference>
<dbReference type="AlphaFoldDB" id="A0A2T4YSC2"/>
<feature type="region of interest" description="Disordered" evidence="1">
    <location>
        <begin position="325"/>
        <end position="357"/>
    </location>
</feature>
<organism evidence="3 4">
    <name type="scientific">Sphingomonas aerolata</name>
    <dbReference type="NCBI Taxonomy" id="185951"/>
    <lineage>
        <taxon>Bacteria</taxon>
        <taxon>Pseudomonadati</taxon>
        <taxon>Pseudomonadota</taxon>
        <taxon>Alphaproteobacteria</taxon>
        <taxon>Sphingomonadales</taxon>
        <taxon>Sphingomonadaceae</taxon>
        <taxon>Sphingomonas</taxon>
    </lineage>
</organism>
<name>A0A2T4YSC2_9SPHN</name>
<dbReference type="InterPro" id="IPR018060">
    <property type="entry name" value="HTH_AraC"/>
</dbReference>
<evidence type="ECO:0000313" key="3">
    <source>
        <dbReference type="EMBL" id="PTM46705.1"/>
    </source>
</evidence>
<dbReference type="GO" id="GO:0043565">
    <property type="term" value="F:sequence-specific DNA binding"/>
    <property type="evidence" value="ECO:0007669"/>
    <property type="project" value="InterPro"/>
</dbReference>
<gene>
    <name evidence="3" type="ORF">C8J24_0076</name>
</gene>
<comment type="caution">
    <text evidence="3">The sequence shown here is derived from an EMBL/GenBank/DDBJ whole genome shotgun (WGS) entry which is preliminary data.</text>
</comment>
<evidence type="ECO:0000313" key="4">
    <source>
        <dbReference type="Proteomes" id="UP000240996"/>
    </source>
</evidence>
<dbReference type="Proteomes" id="UP000240996">
    <property type="component" value="Unassembled WGS sequence"/>
</dbReference>
<sequence length="357" mass="38155">MDVMQVSGGTNRAGLAPDVFAMPAGMAIRYDQPCDALTDLITGYHVYRATGPASIGQVNRFLPGTANVRFAFEAGPISVAIGRRTFGPLPAATLYGPTGTALKATTNGGIMIGFGVSALAWSRLFNRSAAEYRDRIVPLADALGPVATQRLTSALRAAERDDQVAPILDAILYDLLGSPHRESATIRQLTRLIGQDGGDDVAAVAAKLAISPDTLRRLAVRHFGFTPKMLLRRARFLRSFLRVFRTPGGTDYSAIDPSYFDVSHFLRDAGTFLGMTPRRFMAMSTPFLDASVRARAAVLGAPTQALQVPAETSERIINAVPARRAPRIDPARDSTPTPVIDPAEIPMPDQGAPVLGA</sequence>
<keyword evidence="4" id="KW-1185">Reference proteome</keyword>
<dbReference type="Gene3D" id="1.10.10.60">
    <property type="entry name" value="Homeodomain-like"/>
    <property type="match status" value="1"/>
</dbReference>